<gene>
    <name evidence="1" type="ORF">DOTSEDRAFT_69988</name>
</gene>
<dbReference type="AlphaFoldDB" id="N1Q177"/>
<evidence type="ECO:0000313" key="2">
    <source>
        <dbReference type="Proteomes" id="UP000016933"/>
    </source>
</evidence>
<dbReference type="EMBL" id="KB446536">
    <property type="protein sequence ID" value="EME48224.1"/>
    <property type="molecule type" value="Genomic_DNA"/>
</dbReference>
<keyword evidence="2" id="KW-1185">Reference proteome</keyword>
<sequence>MDHSARDSASVTDYDTRWLTTIWTSGNGVKEEDVIAWLVREEIIRPLRVPTSR</sequence>
<dbReference type="HOGENOM" id="CLU_3068650_0_0_1"/>
<organism evidence="1 2">
    <name type="scientific">Dothistroma septosporum (strain NZE10 / CBS 128990)</name>
    <name type="common">Red band needle blight fungus</name>
    <name type="synonym">Mycosphaerella pini</name>
    <dbReference type="NCBI Taxonomy" id="675120"/>
    <lineage>
        <taxon>Eukaryota</taxon>
        <taxon>Fungi</taxon>
        <taxon>Dikarya</taxon>
        <taxon>Ascomycota</taxon>
        <taxon>Pezizomycotina</taxon>
        <taxon>Dothideomycetes</taxon>
        <taxon>Dothideomycetidae</taxon>
        <taxon>Mycosphaerellales</taxon>
        <taxon>Mycosphaerellaceae</taxon>
        <taxon>Dothistroma</taxon>
    </lineage>
</organism>
<accession>N1Q177</accession>
<proteinExistence type="predicted"/>
<reference evidence="2" key="1">
    <citation type="journal article" date="2012" name="PLoS Genet.">
        <title>The genomes of the fungal plant pathogens Cladosporium fulvum and Dothistroma septosporum reveal adaptation to different hosts and lifestyles but also signatures of common ancestry.</title>
        <authorList>
            <person name="de Wit P.J.G.M."/>
            <person name="van der Burgt A."/>
            <person name="Oekmen B."/>
            <person name="Stergiopoulos I."/>
            <person name="Abd-Elsalam K.A."/>
            <person name="Aerts A.L."/>
            <person name="Bahkali A.H."/>
            <person name="Beenen H.G."/>
            <person name="Chettri P."/>
            <person name="Cox M.P."/>
            <person name="Datema E."/>
            <person name="de Vries R.P."/>
            <person name="Dhillon B."/>
            <person name="Ganley A.R."/>
            <person name="Griffiths S.A."/>
            <person name="Guo Y."/>
            <person name="Hamelin R.C."/>
            <person name="Henrissat B."/>
            <person name="Kabir M.S."/>
            <person name="Jashni M.K."/>
            <person name="Kema G."/>
            <person name="Klaubauf S."/>
            <person name="Lapidus A."/>
            <person name="Levasseur A."/>
            <person name="Lindquist E."/>
            <person name="Mehrabi R."/>
            <person name="Ohm R.A."/>
            <person name="Owen T.J."/>
            <person name="Salamov A."/>
            <person name="Schwelm A."/>
            <person name="Schijlen E."/>
            <person name="Sun H."/>
            <person name="van den Burg H.A."/>
            <person name="van Ham R.C.H.J."/>
            <person name="Zhang S."/>
            <person name="Goodwin S.B."/>
            <person name="Grigoriev I.V."/>
            <person name="Collemare J."/>
            <person name="Bradshaw R.E."/>
        </authorList>
    </citation>
    <scope>NUCLEOTIDE SEQUENCE [LARGE SCALE GENOMIC DNA]</scope>
    <source>
        <strain evidence="2">NZE10 / CBS 128990</strain>
    </source>
</reference>
<evidence type="ECO:0000313" key="1">
    <source>
        <dbReference type="EMBL" id="EME48224.1"/>
    </source>
</evidence>
<reference evidence="1 2" key="2">
    <citation type="journal article" date="2012" name="PLoS Pathog.">
        <title>Diverse lifestyles and strategies of plant pathogenesis encoded in the genomes of eighteen Dothideomycetes fungi.</title>
        <authorList>
            <person name="Ohm R.A."/>
            <person name="Feau N."/>
            <person name="Henrissat B."/>
            <person name="Schoch C.L."/>
            <person name="Horwitz B.A."/>
            <person name="Barry K.W."/>
            <person name="Condon B.J."/>
            <person name="Copeland A.C."/>
            <person name="Dhillon B."/>
            <person name="Glaser F."/>
            <person name="Hesse C.N."/>
            <person name="Kosti I."/>
            <person name="LaButti K."/>
            <person name="Lindquist E.A."/>
            <person name="Lucas S."/>
            <person name="Salamov A.A."/>
            <person name="Bradshaw R.E."/>
            <person name="Ciuffetti L."/>
            <person name="Hamelin R.C."/>
            <person name="Kema G.H.J."/>
            <person name="Lawrence C."/>
            <person name="Scott J.A."/>
            <person name="Spatafora J.W."/>
            <person name="Turgeon B.G."/>
            <person name="de Wit P.J.G.M."/>
            <person name="Zhong S."/>
            <person name="Goodwin S.B."/>
            <person name="Grigoriev I.V."/>
        </authorList>
    </citation>
    <scope>NUCLEOTIDE SEQUENCE [LARGE SCALE GENOMIC DNA]</scope>
    <source>
        <strain evidence="2">NZE10 / CBS 128990</strain>
    </source>
</reference>
<name>N1Q177_DOTSN</name>
<dbReference type="Proteomes" id="UP000016933">
    <property type="component" value="Unassembled WGS sequence"/>
</dbReference>
<protein>
    <submittedName>
        <fullName evidence="1">Uncharacterized protein</fullName>
    </submittedName>
</protein>